<keyword evidence="2" id="KW-1185">Reference proteome</keyword>
<reference evidence="1 2" key="1">
    <citation type="submission" date="2019-03" db="EMBL/GenBank/DDBJ databases">
        <title>First draft genome of Liparis tanakae, snailfish: a comprehensive survey of snailfish specific genes.</title>
        <authorList>
            <person name="Kim W."/>
            <person name="Song I."/>
            <person name="Jeong J.-H."/>
            <person name="Kim D."/>
            <person name="Kim S."/>
            <person name="Ryu S."/>
            <person name="Song J.Y."/>
            <person name="Lee S.K."/>
        </authorList>
    </citation>
    <scope>NUCLEOTIDE SEQUENCE [LARGE SCALE GENOMIC DNA]</scope>
    <source>
        <tissue evidence="1">Muscle</tissue>
    </source>
</reference>
<dbReference type="Proteomes" id="UP000314294">
    <property type="component" value="Unassembled WGS sequence"/>
</dbReference>
<comment type="caution">
    <text evidence="1">The sequence shown here is derived from an EMBL/GenBank/DDBJ whole genome shotgun (WGS) entry which is preliminary data.</text>
</comment>
<name>A0A4Z2G0K5_9TELE</name>
<proteinExistence type="predicted"/>
<organism evidence="1 2">
    <name type="scientific">Liparis tanakae</name>
    <name type="common">Tanaka's snailfish</name>
    <dbReference type="NCBI Taxonomy" id="230148"/>
    <lineage>
        <taxon>Eukaryota</taxon>
        <taxon>Metazoa</taxon>
        <taxon>Chordata</taxon>
        <taxon>Craniata</taxon>
        <taxon>Vertebrata</taxon>
        <taxon>Euteleostomi</taxon>
        <taxon>Actinopterygii</taxon>
        <taxon>Neopterygii</taxon>
        <taxon>Teleostei</taxon>
        <taxon>Neoteleostei</taxon>
        <taxon>Acanthomorphata</taxon>
        <taxon>Eupercaria</taxon>
        <taxon>Perciformes</taxon>
        <taxon>Cottioidei</taxon>
        <taxon>Cottales</taxon>
        <taxon>Liparidae</taxon>
        <taxon>Liparis</taxon>
    </lineage>
</organism>
<evidence type="ECO:0000313" key="2">
    <source>
        <dbReference type="Proteomes" id="UP000314294"/>
    </source>
</evidence>
<dbReference type="OrthoDB" id="10622590at2759"/>
<dbReference type="AlphaFoldDB" id="A0A4Z2G0K5"/>
<sequence length="204" mass="22045">MESFSVQKNQLPCESKAAEILPVFLSFQQFTVGGDLNLQSQLDVHQFLVLADLEGHFLLGFLQGLFQLAAQLALLIAESIQLLANVADQFPVGGDLNLQSQLDVHQVLVLADLAGHVLLGSLEGLFQVLDAGLGVLHGQLTTLLSLSNLGFQVAALQVLKVSRSFRNGSEEVDLILKGVHLGFQLNLVHVCTIDILQAEDKGRD</sequence>
<accession>A0A4Z2G0K5</accession>
<dbReference type="EMBL" id="SRLO01000773">
    <property type="protein sequence ID" value="TNN46791.1"/>
    <property type="molecule type" value="Genomic_DNA"/>
</dbReference>
<evidence type="ECO:0000313" key="1">
    <source>
        <dbReference type="EMBL" id="TNN46791.1"/>
    </source>
</evidence>
<protein>
    <submittedName>
        <fullName evidence="1">Uncharacterized protein</fullName>
    </submittedName>
</protein>
<gene>
    <name evidence="1" type="ORF">EYF80_043002</name>
</gene>